<evidence type="ECO:0000256" key="3">
    <source>
        <dbReference type="SAM" id="Phobius"/>
    </source>
</evidence>
<evidence type="ECO:0000313" key="6">
    <source>
        <dbReference type="Proteomes" id="UP000011560"/>
    </source>
</evidence>
<keyword evidence="6" id="KW-1185">Reference proteome</keyword>
<comment type="caution">
    <text evidence="5">The sequence shown here is derived from an EMBL/GenBank/DDBJ whole genome shotgun (WGS) entry which is preliminary data.</text>
</comment>
<dbReference type="Proteomes" id="UP000011560">
    <property type="component" value="Unassembled WGS sequence"/>
</dbReference>
<sequence>MTQLPAGTNYQVDDGNCTYPQTVTDSTGTEIELSAEPESVVAVQPSDAQLVTEIGATEKLVGMPVGQYTASLNVSESVTDISMDDGASPVAEKVIDLDADVVIAANTVMSYHEGFVENLRNAGQTVYVYDAAGSLDDVRSNVQLAGMLTGECEGAAQTITSMNESLDRIDEVTAGEDQPLAYYVMGPNTDITAGAGTFQHEIMVRGGVENVAERAGNTGWAALSEEVIVAEDPEWIIYGDSYDSPPVTEAIKSTTAWEEEQFVEVDSNAMSQPGPHVITAIEQIASTVHADAYAEVTNESSTNESADEDSPDESDDDAAVIPGFGPVVALVALLSVAALAVRRQ</sequence>
<dbReference type="NCBIfam" id="TIGR04126">
    <property type="entry name" value="PGF_CTERM"/>
    <property type="match status" value="1"/>
</dbReference>
<evidence type="ECO:0000313" key="5">
    <source>
        <dbReference type="EMBL" id="ELZ13540.1"/>
    </source>
</evidence>
<protein>
    <submittedName>
        <fullName evidence="5">ABC transporter periplasmic protein</fullName>
    </submittedName>
</protein>
<dbReference type="InterPro" id="IPR026371">
    <property type="entry name" value="PGF_CTERM"/>
</dbReference>
<evidence type="ECO:0000256" key="2">
    <source>
        <dbReference type="SAM" id="MobiDB-lite"/>
    </source>
</evidence>
<feature type="region of interest" description="Disordered" evidence="2">
    <location>
        <begin position="296"/>
        <end position="319"/>
    </location>
</feature>
<dbReference type="EMBL" id="AOIQ01000006">
    <property type="protein sequence ID" value="ELZ13540.1"/>
    <property type="molecule type" value="Genomic_DNA"/>
</dbReference>
<dbReference type="Pfam" id="PF01497">
    <property type="entry name" value="Peripla_BP_2"/>
    <property type="match status" value="1"/>
</dbReference>
<dbReference type="Gene3D" id="3.40.50.1980">
    <property type="entry name" value="Nitrogenase molybdenum iron protein domain"/>
    <property type="match status" value="2"/>
</dbReference>
<proteinExistence type="predicted"/>
<gene>
    <name evidence="5" type="ORF">C479_01806</name>
</gene>
<dbReference type="STRING" id="1227490.C479_01806"/>
<evidence type="ECO:0000256" key="1">
    <source>
        <dbReference type="ARBA" id="ARBA00022729"/>
    </source>
</evidence>
<dbReference type="Pfam" id="PF18204">
    <property type="entry name" value="PGF-CTERM"/>
    <property type="match status" value="1"/>
</dbReference>
<organism evidence="5 6">
    <name type="scientific">Halovivax asiaticus JCM 14624</name>
    <dbReference type="NCBI Taxonomy" id="1227490"/>
    <lineage>
        <taxon>Archaea</taxon>
        <taxon>Methanobacteriati</taxon>
        <taxon>Methanobacteriota</taxon>
        <taxon>Stenosarchaea group</taxon>
        <taxon>Halobacteria</taxon>
        <taxon>Halobacteriales</taxon>
        <taxon>Natrialbaceae</taxon>
        <taxon>Halovivax</taxon>
    </lineage>
</organism>
<dbReference type="SUPFAM" id="SSF53807">
    <property type="entry name" value="Helical backbone' metal receptor"/>
    <property type="match status" value="1"/>
</dbReference>
<dbReference type="GO" id="GO:0071281">
    <property type="term" value="P:cellular response to iron ion"/>
    <property type="evidence" value="ECO:0007669"/>
    <property type="project" value="TreeGrafter"/>
</dbReference>
<feature type="compositionally biased region" description="Acidic residues" evidence="2">
    <location>
        <begin position="305"/>
        <end position="318"/>
    </location>
</feature>
<dbReference type="InterPro" id="IPR050902">
    <property type="entry name" value="ABC_Transporter_SBP"/>
</dbReference>
<dbReference type="PROSITE" id="PS50983">
    <property type="entry name" value="FE_B12_PBP"/>
    <property type="match status" value="1"/>
</dbReference>
<name>M0BRJ5_9EURY</name>
<keyword evidence="3" id="KW-0812">Transmembrane</keyword>
<dbReference type="PANTHER" id="PTHR30535:SF34">
    <property type="entry name" value="MOLYBDATE-BINDING PROTEIN MOLA"/>
    <property type="match status" value="1"/>
</dbReference>
<dbReference type="InterPro" id="IPR002491">
    <property type="entry name" value="ABC_transptr_periplasmic_BD"/>
</dbReference>
<accession>M0BRJ5</accession>
<keyword evidence="1" id="KW-0732">Signal</keyword>
<keyword evidence="3" id="KW-1133">Transmembrane helix</keyword>
<feature type="transmembrane region" description="Helical" evidence="3">
    <location>
        <begin position="319"/>
        <end position="341"/>
    </location>
</feature>
<dbReference type="GO" id="GO:0030115">
    <property type="term" value="C:S-layer"/>
    <property type="evidence" value="ECO:0007669"/>
    <property type="project" value="UniProtKB-SubCell"/>
</dbReference>
<dbReference type="InterPro" id="IPR026469">
    <property type="entry name" value="Peripla_PGF_1"/>
</dbReference>
<dbReference type="PANTHER" id="PTHR30535">
    <property type="entry name" value="VITAMIN B12-BINDING PROTEIN"/>
    <property type="match status" value="1"/>
</dbReference>
<dbReference type="GO" id="GO:0005886">
    <property type="term" value="C:plasma membrane"/>
    <property type="evidence" value="ECO:0007669"/>
    <property type="project" value="UniProtKB-SubCell"/>
</dbReference>
<evidence type="ECO:0000259" key="4">
    <source>
        <dbReference type="PROSITE" id="PS50983"/>
    </source>
</evidence>
<feature type="domain" description="Fe/B12 periplasmic-binding" evidence="4">
    <location>
        <begin position="39"/>
        <end position="292"/>
    </location>
</feature>
<keyword evidence="3" id="KW-0472">Membrane</keyword>
<dbReference type="RefSeq" id="WP_007696936.1">
    <property type="nucleotide sequence ID" value="NZ_AOIQ01000006.1"/>
</dbReference>
<reference evidence="5 6" key="1">
    <citation type="journal article" date="2014" name="PLoS Genet.">
        <title>Phylogenetically driven sequencing of extremely halophilic archaea reveals strategies for static and dynamic osmo-response.</title>
        <authorList>
            <person name="Becker E.A."/>
            <person name="Seitzer P.M."/>
            <person name="Tritt A."/>
            <person name="Larsen D."/>
            <person name="Krusor M."/>
            <person name="Yao A.I."/>
            <person name="Wu D."/>
            <person name="Madern D."/>
            <person name="Eisen J.A."/>
            <person name="Darling A.E."/>
            <person name="Facciotti M.T."/>
        </authorList>
    </citation>
    <scope>NUCLEOTIDE SEQUENCE [LARGE SCALE GENOMIC DNA]</scope>
    <source>
        <strain evidence="5 6">JCM 14624</strain>
    </source>
</reference>
<dbReference type="NCBIfam" id="TIGR04281">
    <property type="entry name" value="peripla_PGF_1"/>
    <property type="match status" value="1"/>
</dbReference>
<dbReference type="AlphaFoldDB" id="M0BRJ5"/>